<dbReference type="NCBIfam" id="TIGR03749">
    <property type="entry name" value="conj_TIGR03749"/>
    <property type="match status" value="1"/>
</dbReference>
<sequence length="292" mass="31723">MRALKKVGYGCLFLAFSQASHAVEIVRWERLPLAIPLLVNQERIVFVDQNVRIGVPNSIKDDLRIQSSGGAVYLQANKAIPPTRLQLQVVGTGEIILVDIAAQEPAENQKPLEPMKIVQGEAPPTHYGKVSPAAPDADDETAEEERPPARETPVPVVLTRYAAQNLYAPLRTVEPLEGVSQVNLNKRVDLSTLLPSLPVLPTALGAWQMDDYIVTAVKLRNLSAQPLRLDPRELQGDFATATFQHNTLGTRGTPADTTVVYLVTIGKGIAGALLPSISPVDASANLERRNEK</sequence>
<gene>
    <name evidence="1" type="ORF">ALO41_200268</name>
</gene>
<evidence type="ECO:0000313" key="1">
    <source>
        <dbReference type="EMBL" id="KPZ12421.1"/>
    </source>
</evidence>
<dbReference type="PATRIC" id="fig|251720.4.peg.1939"/>
<proteinExistence type="predicted"/>
<dbReference type="Pfam" id="PF11920">
    <property type="entry name" value="DUF3438"/>
    <property type="match status" value="1"/>
</dbReference>
<dbReference type="Proteomes" id="UP000050266">
    <property type="component" value="Unassembled WGS sequence"/>
</dbReference>
<name>A0A0Q0CJZ7_PSEA0</name>
<protein>
    <submittedName>
        <fullName evidence="1">Anthranilate synthase component II</fullName>
    </submittedName>
</protein>
<dbReference type="AlphaFoldDB" id="A0A0Q0CJZ7"/>
<dbReference type="RefSeq" id="WP_057432452.1">
    <property type="nucleotide sequence ID" value="NZ_LIHQ01000216.1"/>
</dbReference>
<evidence type="ECO:0000313" key="2">
    <source>
        <dbReference type="Proteomes" id="UP000050266"/>
    </source>
</evidence>
<comment type="caution">
    <text evidence="1">The sequence shown here is derived from an EMBL/GenBank/DDBJ whole genome shotgun (WGS) entry which is preliminary data.</text>
</comment>
<accession>A0A0Q0CJZ7</accession>
<dbReference type="OrthoDB" id="7064293at2"/>
<dbReference type="EMBL" id="LJRQ01000195">
    <property type="protein sequence ID" value="KPZ12421.1"/>
    <property type="molecule type" value="Genomic_DNA"/>
</dbReference>
<dbReference type="InterPro" id="IPR021844">
    <property type="entry name" value="Integr_conj_element_PFL4704"/>
</dbReference>
<reference evidence="1 2" key="1">
    <citation type="submission" date="2015-09" db="EMBL/GenBank/DDBJ databases">
        <title>Genome announcement of multiple Pseudomonas syringae strains.</title>
        <authorList>
            <person name="Thakur S."/>
            <person name="Wang P.W."/>
            <person name="Gong Y."/>
            <person name="Weir B.S."/>
            <person name="Guttman D.S."/>
        </authorList>
    </citation>
    <scope>NUCLEOTIDE SEQUENCE [LARGE SCALE GENOMIC DNA]</scope>
    <source>
        <strain evidence="1 2">ICMP3962</strain>
    </source>
</reference>
<organism evidence="1 2">
    <name type="scientific">Pseudomonas amygdali pv. ulmi</name>
    <dbReference type="NCBI Taxonomy" id="251720"/>
    <lineage>
        <taxon>Bacteria</taxon>
        <taxon>Pseudomonadati</taxon>
        <taxon>Pseudomonadota</taxon>
        <taxon>Gammaproteobacteria</taxon>
        <taxon>Pseudomonadales</taxon>
        <taxon>Pseudomonadaceae</taxon>
        <taxon>Pseudomonas</taxon>
        <taxon>Pseudomonas amygdali</taxon>
    </lineage>
</organism>